<dbReference type="Proteomes" id="UP000001064">
    <property type="component" value="Unassembled WGS sequence"/>
</dbReference>
<dbReference type="AlphaFoldDB" id="F0ZP20"/>
<dbReference type="KEGG" id="dpp:DICPUDRAFT_79929"/>
<proteinExistence type="predicted"/>
<reference evidence="3" key="1">
    <citation type="journal article" date="2011" name="Genome Biol.">
        <title>Comparative genomics of the social amoebae Dictyostelium discoideum and Dictyostelium purpureum.</title>
        <authorList>
            <consortium name="US DOE Joint Genome Institute (JGI-PGF)"/>
            <person name="Sucgang R."/>
            <person name="Kuo A."/>
            <person name="Tian X."/>
            <person name="Salerno W."/>
            <person name="Parikh A."/>
            <person name="Feasley C.L."/>
            <person name="Dalin E."/>
            <person name="Tu H."/>
            <person name="Huang E."/>
            <person name="Barry K."/>
            <person name="Lindquist E."/>
            <person name="Shapiro H."/>
            <person name="Bruce D."/>
            <person name="Schmutz J."/>
            <person name="Salamov A."/>
            <person name="Fey P."/>
            <person name="Gaudet P."/>
            <person name="Anjard C."/>
            <person name="Babu M.M."/>
            <person name="Basu S."/>
            <person name="Bushmanova Y."/>
            <person name="van der Wel H."/>
            <person name="Katoh-Kurasawa M."/>
            <person name="Dinh C."/>
            <person name="Coutinho P.M."/>
            <person name="Saito T."/>
            <person name="Elias M."/>
            <person name="Schaap P."/>
            <person name="Kay R.R."/>
            <person name="Henrissat B."/>
            <person name="Eichinger L."/>
            <person name="Rivero F."/>
            <person name="Putnam N.H."/>
            <person name="West C.M."/>
            <person name="Loomis W.F."/>
            <person name="Chisholm R.L."/>
            <person name="Shaulsky G."/>
            <person name="Strassmann J.E."/>
            <person name="Queller D.C."/>
            <person name="Kuspa A."/>
            <person name="Grigoriev I.V."/>
        </authorList>
    </citation>
    <scope>NUCLEOTIDE SEQUENCE [LARGE SCALE GENOMIC DNA]</scope>
    <source>
        <strain evidence="3">QSDP1</strain>
    </source>
</reference>
<name>F0ZP20_DICPU</name>
<keyword evidence="3" id="KW-1185">Reference proteome</keyword>
<dbReference type="EMBL" id="GL871103">
    <property type="protein sequence ID" value="EGC34282.1"/>
    <property type="molecule type" value="Genomic_DNA"/>
</dbReference>
<organism evidence="2 3">
    <name type="scientific">Dictyostelium purpureum</name>
    <name type="common">Slime mold</name>
    <dbReference type="NCBI Taxonomy" id="5786"/>
    <lineage>
        <taxon>Eukaryota</taxon>
        <taxon>Amoebozoa</taxon>
        <taxon>Evosea</taxon>
        <taxon>Eumycetozoa</taxon>
        <taxon>Dictyostelia</taxon>
        <taxon>Dictyosteliales</taxon>
        <taxon>Dictyosteliaceae</taxon>
        <taxon>Dictyostelium</taxon>
    </lineage>
</organism>
<dbReference type="Pfam" id="PF14694">
    <property type="entry name" value="LINES_N"/>
    <property type="match status" value="1"/>
</dbReference>
<gene>
    <name evidence="2" type="ORF">DICPUDRAFT_79929</name>
</gene>
<dbReference type="OrthoDB" id="8251209at2759"/>
<evidence type="ECO:0000259" key="1">
    <source>
        <dbReference type="Pfam" id="PF14694"/>
    </source>
</evidence>
<feature type="domain" description="Protein Lines N-terminal" evidence="1">
    <location>
        <begin position="240"/>
        <end position="343"/>
    </location>
</feature>
<dbReference type="PANTHER" id="PTHR16057">
    <property type="entry name" value="WINS1, 2 PROTEIN"/>
    <property type="match status" value="1"/>
</dbReference>
<sequence>NSSNNNDQLDPNNIEKLVYIFFNNFKEIINKKESIFNNYYFYCIIHKFIKLTNIIKNQNNSNFIDEIIEILNNNNESISSLLVKSLSLELDNNSTKNFTDNNFSSYSVLNKNLKLILSVLKYYNNGGYRNENIYKFIKNYIILCNNNQIIKKILNFDINSQILNNLDIPSLFVKSKTGQSIIICKIYIIVLEIIKFILLNYNNNSLSSIFSIQNNNNSDNNNNNNNKFNDSNEIIYKFGYLFINQDDIAIETINSLLTVYNEVSNIKDNSNSDGNIDSNNNYKIINNNLILLKNLFVNSFNPHNIFCFFIKEICFYDHLIIIDMLISNETTFLNYFLNYLKLTSTLSTADIFSHREDKEEFISCLSLLYNSIETSNNNNIFPYNPKILLLKLEMYLNKLKTINKQK</sequence>
<dbReference type="eggNOG" id="ENOG502RI6C">
    <property type="taxonomic scope" value="Eukaryota"/>
</dbReference>
<evidence type="ECO:0000313" key="3">
    <source>
        <dbReference type="Proteomes" id="UP000001064"/>
    </source>
</evidence>
<accession>F0ZP20</accession>
<dbReference type="RefSeq" id="XP_003289164.1">
    <property type="nucleotide sequence ID" value="XM_003289116.1"/>
</dbReference>
<feature type="non-terminal residue" evidence="2">
    <location>
        <position position="1"/>
    </location>
</feature>
<dbReference type="FunCoup" id="F0ZP20">
    <property type="interactions" value="398"/>
</dbReference>
<protein>
    <recommendedName>
        <fullName evidence="1">Protein Lines N-terminal domain-containing protein</fullName>
    </recommendedName>
</protein>
<dbReference type="GeneID" id="10500179"/>
<dbReference type="InterPro" id="IPR024875">
    <property type="entry name" value="Protein_Lines"/>
</dbReference>
<dbReference type="VEuPathDB" id="AmoebaDB:DICPUDRAFT_79929"/>
<dbReference type="OMA" id="IKNICHY"/>
<evidence type="ECO:0000313" key="2">
    <source>
        <dbReference type="EMBL" id="EGC34282.1"/>
    </source>
</evidence>
<dbReference type="PANTHER" id="PTHR16057:SF1">
    <property type="entry name" value="PROTEIN LINES HOMOLOG 1"/>
    <property type="match status" value="1"/>
</dbReference>
<dbReference type="InParanoid" id="F0ZP20"/>
<dbReference type="InterPro" id="IPR032794">
    <property type="entry name" value="LINES_N"/>
</dbReference>